<sequence length="74" mass="8505">MLEVAKALNDFLGISYYMSDWMQAFDGSTEFIHNGKGEKDSSKYQINGAGRCEVPVYVPKTDWDWIIYPQGIYD</sequence>
<dbReference type="AlphaFoldDB" id="A0A0I8NY77"/>
<organism evidence="1 2">
    <name type="scientific">Streptococcus pneumoniae</name>
    <dbReference type="NCBI Taxonomy" id="1313"/>
    <lineage>
        <taxon>Bacteria</taxon>
        <taxon>Bacillati</taxon>
        <taxon>Bacillota</taxon>
        <taxon>Bacilli</taxon>
        <taxon>Lactobacillales</taxon>
        <taxon>Streptococcaceae</taxon>
        <taxon>Streptococcus</taxon>
    </lineage>
</organism>
<reference evidence="1 2" key="1">
    <citation type="submission" date="2015-03" db="EMBL/GenBank/DDBJ databases">
        <authorList>
            <consortium name="Pathogen Informatics"/>
            <person name="Murphy D."/>
        </authorList>
    </citation>
    <scope>NUCLEOTIDE SEQUENCE [LARGE SCALE GENOMIC DNA]</scope>
    <source>
        <strain evidence="2">type strain: N</strain>
    </source>
</reference>
<gene>
    <name evidence="1" type="primary">lacG_2</name>
    <name evidence="1" type="ORF">ERS019316_00199</name>
</gene>
<proteinExistence type="predicted"/>
<dbReference type="GO" id="GO:0033920">
    <property type="term" value="F:6-phospho-beta-galactosidase activity"/>
    <property type="evidence" value="ECO:0007669"/>
    <property type="project" value="UniProtKB-EC"/>
</dbReference>
<evidence type="ECO:0000313" key="1">
    <source>
        <dbReference type="EMBL" id="CIV04629.1"/>
    </source>
</evidence>
<keyword evidence="1" id="KW-0326">Glycosidase</keyword>
<name>A0A0I8NY77_STREE</name>
<dbReference type="Pfam" id="PF00232">
    <property type="entry name" value="Glyco_hydro_1"/>
    <property type="match status" value="1"/>
</dbReference>
<keyword evidence="1" id="KW-0378">Hydrolase</keyword>
<dbReference type="EC" id="3.2.1.85" evidence="1"/>
<evidence type="ECO:0000313" key="2">
    <source>
        <dbReference type="Proteomes" id="UP000040910"/>
    </source>
</evidence>
<dbReference type="EMBL" id="CKLF01000002">
    <property type="protein sequence ID" value="CIV04629.1"/>
    <property type="molecule type" value="Genomic_DNA"/>
</dbReference>
<protein>
    <submittedName>
        <fullName evidence="1">6-phospho-beta-galactosidase</fullName>
        <ecNumber evidence="1">3.2.1.85</ecNumber>
    </submittedName>
</protein>
<dbReference type="GO" id="GO:0005975">
    <property type="term" value="P:carbohydrate metabolic process"/>
    <property type="evidence" value="ECO:0007669"/>
    <property type="project" value="InterPro"/>
</dbReference>
<dbReference type="InterPro" id="IPR001360">
    <property type="entry name" value="Glyco_hydro_1"/>
</dbReference>
<dbReference type="InterPro" id="IPR017853">
    <property type="entry name" value="GH"/>
</dbReference>
<dbReference type="Proteomes" id="UP000040910">
    <property type="component" value="Unassembled WGS sequence"/>
</dbReference>
<dbReference type="SUPFAM" id="SSF51445">
    <property type="entry name" value="(Trans)glycosidases"/>
    <property type="match status" value="1"/>
</dbReference>
<accession>A0A0I8NY77</accession>
<comment type="caution">
    <text evidence="1">The sequence shown here is derived from an EMBL/GenBank/DDBJ whole genome shotgun (WGS) entry which is preliminary data.</text>
</comment>
<dbReference type="Gene3D" id="3.20.20.80">
    <property type="entry name" value="Glycosidases"/>
    <property type="match status" value="1"/>
</dbReference>